<proteinExistence type="predicted"/>
<accession>A0ABR6HH24</accession>
<keyword evidence="2" id="KW-1185">Reference proteome</keyword>
<protein>
    <submittedName>
        <fullName evidence="1">Uncharacterized protein</fullName>
    </submittedName>
</protein>
<dbReference type="EMBL" id="JACICB010000037">
    <property type="protein sequence ID" value="MBB3709863.1"/>
    <property type="molecule type" value="Genomic_DNA"/>
</dbReference>
<evidence type="ECO:0000313" key="2">
    <source>
        <dbReference type="Proteomes" id="UP000577697"/>
    </source>
</evidence>
<organism evidence="1 2">
    <name type="scientific">Aminobacter aminovorans</name>
    <name type="common">Chelatobacter heintzii</name>
    <dbReference type="NCBI Taxonomy" id="83263"/>
    <lineage>
        <taxon>Bacteria</taxon>
        <taxon>Pseudomonadati</taxon>
        <taxon>Pseudomonadota</taxon>
        <taxon>Alphaproteobacteria</taxon>
        <taxon>Hyphomicrobiales</taxon>
        <taxon>Phyllobacteriaceae</taxon>
        <taxon>Aminobacter</taxon>
    </lineage>
</organism>
<dbReference type="Proteomes" id="UP000577697">
    <property type="component" value="Unassembled WGS sequence"/>
</dbReference>
<comment type="caution">
    <text evidence="1">The sequence shown here is derived from an EMBL/GenBank/DDBJ whole genome shotgun (WGS) entry which is preliminary data.</text>
</comment>
<gene>
    <name evidence="1" type="ORF">FHS67_006222</name>
</gene>
<name>A0ABR6HH24_AMIAI</name>
<reference evidence="1 2" key="1">
    <citation type="submission" date="2020-08" db="EMBL/GenBank/DDBJ databases">
        <title>Genomic Encyclopedia of Type Strains, Phase IV (KMG-IV): sequencing the most valuable type-strain genomes for metagenomic binning, comparative biology and taxonomic classification.</title>
        <authorList>
            <person name="Goeker M."/>
        </authorList>
    </citation>
    <scope>NUCLEOTIDE SEQUENCE [LARGE SCALE GENOMIC DNA]</scope>
    <source>
        <strain evidence="1 2">DSM 10368</strain>
    </source>
</reference>
<sequence>MNGKLVAKNTRATVTINHFRLNRPELVVRRGEALETYVWSLQRPDLHVRTQSERYFKADEFGGSKYLLARRLALRLDFGKLSKQGPQDVGSVLCCGARSKPACLILP</sequence>
<evidence type="ECO:0000313" key="1">
    <source>
        <dbReference type="EMBL" id="MBB3709863.1"/>
    </source>
</evidence>
<dbReference type="RefSeq" id="WP_067956419.1">
    <property type="nucleotide sequence ID" value="NZ_CP015005.1"/>
</dbReference>